<protein>
    <submittedName>
        <fullName evidence="2">Uncharacterized protein</fullName>
    </submittedName>
</protein>
<organism evidence="2 3">
    <name type="scientific">Septoria linicola</name>
    <dbReference type="NCBI Taxonomy" id="215465"/>
    <lineage>
        <taxon>Eukaryota</taxon>
        <taxon>Fungi</taxon>
        <taxon>Dikarya</taxon>
        <taxon>Ascomycota</taxon>
        <taxon>Pezizomycotina</taxon>
        <taxon>Dothideomycetes</taxon>
        <taxon>Dothideomycetidae</taxon>
        <taxon>Mycosphaerellales</taxon>
        <taxon>Mycosphaerellaceae</taxon>
        <taxon>Septoria</taxon>
    </lineage>
</organism>
<feature type="compositionally biased region" description="Low complexity" evidence="1">
    <location>
        <begin position="196"/>
        <end position="205"/>
    </location>
</feature>
<dbReference type="Pfam" id="PF11595">
    <property type="entry name" value="DUF3245"/>
    <property type="match status" value="1"/>
</dbReference>
<gene>
    <name evidence="2" type="ORF">Slin15195_G084570</name>
</gene>
<feature type="compositionally biased region" description="Low complexity" evidence="1">
    <location>
        <begin position="33"/>
        <end position="45"/>
    </location>
</feature>
<evidence type="ECO:0000313" key="2">
    <source>
        <dbReference type="EMBL" id="USW55138.1"/>
    </source>
</evidence>
<evidence type="ECO:0000256" key="1">
    <source>
        <dbReference type="SAM" id="MobiDB-lite"/>
    </source>
</evidence>
<feature type="region of interest" description="Disordered" evidence="1">
    <location>
        <begin position="27"/>
        <end position="91"/>
    </location>
</feature>
<proteinExistence type="predicted"/>
<keyword evidence="3" id="KW-1185">Reference proteome</keyword>
<evidence type="ECO:0000313" key="3">
    <source>
        <dbReference type="Proteomes" id="UP001056384"/>
    </source>
</evidence>
<dbReference type="EMBL" id="CP099424">
    <property type="protein sequence ID" value="USW55138.1"/>
    <property type="molecule type" value="Genomic_DNA"/>
</dbReference>
<feature type="compositionally biased region" description="Low complexity" evidence="1">
    <location>
        <begin position="127"/>
        <end position="154"/>
    </location>
</feature>
<dbReference type="InterPro" id="IPR021641">
    <property type="entry name" value="DUF3245"/>
</dbReference>
<dbReference type="AlphaFoldDB" id="A0A9Q9B012"/>
<feature type="compositionally biased region" description="Basic residues" evidence="1">
    <location>
        <begin position="257"/>
        <end position="268"/>
    </location>
</feature>
<dbReference type="Proteomes" id="UP001056384">
    <property type="component" value="Chromosome 7"/>
</dbReference>
<name>A0A9Q9B012_9PEZI</name>
<accession>A0A9Q9B012</accession>
<feature type="compositionally biased region" description="Acidic residues" evidence="1">
    <location>
        <begin position="49"/>
        <end position="58"/>
    </location>
</feature>
<sequence>MADQISEADIWLSRVNIAHARSQKLLESWLPKSNSSSTSATTNSNTHEDENDQEEDDFIGMTESAGLGTRPKDSDVEVDGILKKRHASSQDKLLEQLLGKKAAAAKRKEQAFAKQTKSNIALGRTGPLPATSLSAPSSKPGPSSSSSRSAPAIVAEDDDDDEEDEPGRAATFTGKRITRDRNLPAYAVGGDHGGRDSSPIDADATPPDPRDDVATIKAMVKGTSQAEHELAESDAEEEEQRPRKKKATSYLDELLSKKKKKKGKGGKK</sequence>
<feature type="compositionally biased region" description="Acidic residues" evidence="1">
    <location>
        <begin position="155"/>
        <end position="165"/>
    </location>
</feature>
<reference evidence="2" key="1">
    <citation type="submission" date="2022-06" db="EMBL/GenBank/DDBJ databases">
        <title>Complete genome sequences of two strains of the flax pathogen Septoria linicola.</title>
        <authorList>
            <person name="Lapalu N."/>
            <person name="Simon A."/>
            <person name="Demenou B."/>
            <person name="Paumier D."/>
            <person name="Guillot M.-P."/>
            <person name="Gout L."/>
            <person name="Valade R."/>
        </authorList>
    </citation>
    <scope>NUCLEOTIDE SEQUENCE</scope>
    <source>
        <strain evidence="2">SE15195</strain>
    </source>
</reference>
<feature type="region of interest" description="Disordered" evidence="1">
    <location>
        <begin position="104"/>
        <end position="268"/>
    </location>
</feature>